<dbReference type="InterPro" id="IPR023120">
    <property type="entry name" value="WHTH_transcript_rep_HrcA_IDD"/>
</dbReference>
<sequence length="347" mass="39249">MLIRFPAPGGDKMLTERQLEILYSVVHEYIRTGEPVGSRTISKKYLTNRSAATIRNEMADLEEAGFLHQPYTSAGRVPTSKAYRVYVDMILQRDSLQVPVTAREKLRSLKEEKRSIENMLSYLTQLLGSITHYISLAGITVLNDATLRRLDLVKVDSHHVLLVIILEGGLVHHDIIRTERDVSQEELNDLTSYLNGVIAGRTWLEARDLIRERVFRELVHYAEICMQTLDEVDYVLKKSRYRFFTGGTSNILLLPDFRDTEKLRSLLVLLENEEEFAKIVDACATDEPISVIIGDENPVNAMKDCSLVLASAESGVKRTIIGVIGPVRMDYEGTIGVLELLCEQLLN</sequence>
<evidence type="ECO:0000256" key="4">
    <source>
        <dbReference type="ARBA" id="ARBA00023163"/>
    </source>
</evidence>
<keyword evidence="9" id="KW-1185">Reference proteome</keyword>
<dbReference type="HAMAP" id="MF_00081">
    <property type="entry name" value="HrcA"/>
    <property type="match status" value="1"/>
</dbReference>
<evidence type="ECO:0000256" key="1">
    <source>
        <dbReference type="ARBA" id="ARBA00022491"/>
    </source>
</evidence>
<evidence type="ECO:0000313" key="9">
    <source>
        <dbReference type="Proteomes" id="UP000005273"/>
    </source>
</evidence>
<feature type="domain" description="Heat-inducible transcription repressor HrcA C-terminal" evidence="6">
    <location>
        <begin position="117"/>
        <end position="335"/>
    </location>
</feature>
<dbReference type="InterPro" id="IPR029016">
    <property type="entry name" value="GAF-like_dom_sf"/>
</dbReference>
<evidence type="ECO:0000256" key="2">
    <source>
        <dbReference type="ARBA" id="ARBA00023015"/>
    </source>
</evidence>
<organism evidence="8 9">
    <name type="scientific">Acetomicrobium hydrogeniformans ATCC BAA-1850</name>
    <dbReference type="NCBI Taxonomy" id="592015"/>
    <lineage>
        <taxon>Bacteria</taxon>
        <taxon>Thermotogati</taxon>
        <taxon>Synergistota</taxon>
        <taxon>Synergistia</taxon>
        <taxon>Synergistales</taxon>
        <taxon>Acetomicrobiaceae</taxon>
        <taxon>Acetomicrobium</taxon>
    </lineage>
</organism>
<dbReference type="Pfam" id="PF03444">
    <property type="entry name" value="WHD_HrcA"/>
    <property type="match status" value="1"/>
</dbReference>
<dbReference type="PANTHER" id="PTHR34824">
    <property type="entry name" value="HEAT-INDUCIBLE TRANSCRIPTION REPRESSOR HRCA"/>
    <property type="match status" value="1"/>
</dbReference>
<dbReference type="STRING" id="592015.HMPREF1705_02921"/>
<evidence type="ECO:0000259" key="6">
    <source>
        <dbReference type="Pfam" id="PF01628"/>
    </source>
</evidence>
<dbReference type="PANTHER" id="PTHR34824:SF1">
    <property type="entry name" value="HEAT-INDUCIBLE TRANSCRIPTION REPRESSOR HRCA"/>
    <property type="match status" value="1"/>
</dbReference>
<accession>A0A0T5XBC8</accession>
<dbReference type="Pfam" id="PF01628">
    <property type="entry name" value="HrcA"/>
    <property type="match status" value="1"/>
</dbReference>
<dbReference type="InterPro" id="IPR036390">
    <property type="entry name" value="WH_DNA-bd_sf"/>
</dbReference>
<dbReference type="InterPro" id="IPR002571">
    <property type="entry name" value="HrcA"/>
</dbReference>
<comment type="similarity">
    <text evidence="5">Belongs to the HrcA family.</text>
</comment>
<protein>
    <recommendedName>
        <fullName evidence="5">Heat-inducible transcription repressor HrcA</fullName>
    </recommendedName>
</protein>
<dbReference type="NCBIfam" id="TIGR00331">
    <property type="entry name" value="hrcA"/>
    <property type="match status" value="1"/>
</dbReference>
<dbReference type="SUPFAM" id="SSF55781">
    <property type="entry name" value="GAF domain-like"/>
    <property type="match status" value="1"/>
</dbReference>
<keyword evidence="2 5" id="KW-0805">Transcription regulation</keyword>
<dbReference type="Proteomes" id="UP000005273">
    <property type="component" value="Unassembled WGS sequence"/>
</dbReference>
<dbReference type="EMBL" id="ACJX03000001">
    <property type="protein sequence ID" value="KRT35679.1"/>
    <property type="molecule type" value="Genomic_DNA"/>
</dbReference>
<proteinExistence type="inferred from homology"/>
<dbReference type="GO" id="GO:0003677">
    <property type="term" value="F:DNA binding"/>
    <property type="evidence" value="ECO:0007669"/>
    <property type="project" value="InterPro"/>
</dbReference>
<dbReference type="InterPro" id="IPR036388">
    <property type="entry name" value="WH-like_DNA-bd_sf"/>
</dbReference>
<keyword evidence="4 5" id="KW-0804">Transcription</keyword>
<dbReference type="InterPro" id="IPR021153">
    <property type="entry name" value="HrcA_C"/>
</dbReference>
<dbReference type="Gene3D" id="3.30.450.40">
    <property type="match status" value="1"/>
</dbReference>
<gene>
    <name evidence="5" type="primary">hrcA</name>
    <name evidence="8" type="ORF">HMPREF1705_02921</name>
</gene>
<dbReference type="GO" id="GO:0045892">
    <property type="term" value="P:negative regulation of DNA-templated transcription"/>
    <property type="evidence" value="ECO:0007669"/>
    <property type="project" value="UniProtKB-UniRule"/>
</dbReference>
<dbReference type="InterPro" id="IPR005104">
    <property type="entry name" value="WHTH_HrcA_DNA-bd"/>
</dbReference>
<dbReference type="OrthoDB" id="9783139at2"/>
<evidence type="ECO:0000259" key="7">
    <source>
        <dbReference type="Pfam" id="PF03444"/>
    </source>
</evidence>
<dbReference type="SUPFAM" id="SSF46785">
    <property type="entry name" value="Winged helix' DNA-binding domain"/>
    <property type="match status" value="1"/>
</dbReference>
<evidence type="ECO:0000256" key="3">
    <source>
        <dbReference type="ARBA" id="ARBA00023016"/>
    </source>
</evidence>
<comment type="caution">
    <text evidence="8">The sequence shown here is derived from an EMBL/GenBank/DDBJ whole genome shotgun (WGS) entry which is preliminary data.</text>
</comment>
<reference evidence="9" key="1">
    <citation type="submission" date="2012-09" db="EMBL/GenBank/DDBJ databases">
        <authorList>
            <person name="Weinstock G."/>
            <person name="Sodergren E."/>
            <person name="Clifton S."/>
            <person name="Fulton L."/>
            <person name="Fulton B."/>
            <person name="Courtney L."/>
            <person name="Fronick C."/>
            <person name="Harrison M."/>
            <person name="Strong C."/>
            <person name="Farmer C."/>
            <person name="Delehaunty K."/>
            <person name="Markovic C."/>
            <person name="Hall O."/>
            <person name="Minx P."/>
            <person name="Tomlinson C."/>
            <person name="Mitreva M."/>
            <person name="Nelson J."/>
            <person name="Hou S."/>
            <person name="Wollam A."/>
            <person name="Pepin K.H."/>
            <person name="Johnson M."/>
            <person name="Bhonagiri V."/>
            <person name="Nash W.E."/>
            <person name="Suruliraj S."/>
            <person name="Warren W."/>
            <person name="Chinwalla A."/>
            <person name="Mardis E.R."/>
            <person name="Wilson R.K."/>
        </authorList>
    </citation>
    <scope>NUCLEOTIDE SEQUENCE [LARGE SCALE GENOMIC DNA]</scope>
    <source>
        <strain evidence="9">OS1</strain>
    </source>
</reference>
<evidence type="ECO:0000256" key="5">
    <source>
        <dbReference type="HAMAP-Rule" id="MF_00081"/>
    </source>
</evidence>
<keyword evidence="3 5" id="KW-0346">Stress response</keyword>
<dbReference type="eggNOG" id="COG1420">
    <property type="taxonomic scope" value="Bacteria"/>
</dbReference>
<comment type="function">
    <text evidence="5">Negative regulator of class I heat shock genes (grpE-dnaK-dnaJ and groELS operons). Prevents heat-shock induction of these operons.</text>
</comment>
<dbReference type="Gene3D" id="3.30.390.60">
    <property type="entry name" value="Heat-inducible transcription repressor hrca homolog, domain 3"/>
    <property type="match status" value="1"/>
</dbReference>
<dbReference type="Gene3D" id="1.10.10.10">
    <property type="entry name" value="Winged helix-like DNA-binding domain superfamily/Winged helix DNA-binding domain"/>
    <property type="match status" value="1"/>
</dbReference>
<name>A0A0T5XBC8_9BACT</name>
<evidence type="ECO:0000313" key="8">
    <source>
        <dbReference type="EMBL" id="KRT35679.1"/>
    </source>
</evidence>
<feature type="domain" description="Winged helix-turn-helix transcription repressor HrcA DNA-binding" evidence="7">
    <location>
        <begin position="13"/>
        <end position="85"/>
    </location>
</feature>
<keyword evidence="1 5" id="KW-0678">Repressor</keyword>
<dbReference type="AlphaFoldDB" id="A0A0T5XBC8"/>
<dbReference type="PIRSF" id="PIRSF005485">
    <property type="entry name" value="HrcA"/>
    <property type="match status" value="1"/>
</dbReference>